<feature type="transmembrane region" description="Helical" evidence="1">
    <location>
        <begin position="12"/>
        <end position="30"/>
    </location>
</feature>
<reference evidence="2 3" key="1">
    <citation type="submission" date="2013-01" db="EMBL/GenBank/DDBJ databases">
        <authorList>
            <person name="Harkins D.M."/>
            <person name="Durkin A.S."/>
            <person name="Brinkac L.M."/>
            <person name="Haft D.H."/>
            <person name="Selengut J.D."/>
            <person name="Sanka R."/>
            <person name="DePew J."/>
            <person name="Purushe J."/>
            <person name="Galloway R.L."/>
            <person name="Vinetz J.M."/>
            <person name="Sutton G.G."/>
            <person name="Nierman W.C."/>
            <person name="Fouts D.E."/>
        </authorList>
    </citation>
    <scope>NUCLEOTIDE SEQUENCE [LARGE SCALE GENOMIC DNA]</scope>
    <source>
        <strain evidence="2 3">Sponselee CDC</strain>
    </source>
</reference>
<evidence type="ECO:0000313" key="2">
    <source>
        <dbReference type="EMBL" id="EMJ79233.1"/>
    </source>
</evidence>
<dbReference type="InterPro" id="IPR004710">
    <property type="entry name" value="Bilac:Na_transpt"/>
</dbReference>
<keyword evidence="1" id="KW-0472">Membrane</keyword>
<accession>M6BS71</accession>
<evidence type="ECO:0000313" key="3">
    <source>
        <dbReference type="Proteomes" id="UP000011873"/>
    </source>
</evidence>
<dbReference type="Proteomes" id="UP000011873">
    <property type="component" value="Unassembled WGS sequence"/>
</dbReference>
<dbReference type="Gene3D" id="1.20.1530.20">
    <property type="match status" value="1"/>
</dbReference>
<gene>
    <name evidence="2" type="ORF">LEP1GSC016_0162</name>
</gene>
<dbReference type="PATRIC" id="fig|1218567.3.peg.3490"/>
<dbReference type="InterPro" id="IPR038770">
    <property type="entry name" value="Na+/solute_symporter_sf"/>
</dbReference>
<keyword evidence="1" id="KW-0812">Transmembrane</keyword>
<dbReference type="AlphaFoldDB" id="M6BS71"/>
<keyword evidence="1" id="KW-1133">Transmembrane helix</keyword>
<dbReference type="EMBL" id="ANMU01000133">
    <property type="protein sequence ID" value="EMJ79233.1"/>
    <property type="molecule type" value="Genomic_DNA"/>
</dbReference>
<proteinExistence type="predicted"/>
<dbReference type="PANTHER" id="PTHR10361:SF28">
    <property type="entry name" value="P3 PROTEIN-RELATED"/>
    <property type="match status" value="1"/>
</dbReference>
<dbReference type="PANTHER" id="PTHR10361">
    <property type="entry name" value="SODIUM-BILE ACID COTRANSPORTER"/>
    <property type="match status" value="1"/>
</dbReference>
<feature type="transmembrane region" description="Helical" evidence="1">
    <location>
        <begin position="36"/>
        <end position="58"/>
    </location>
</feature>
<organism evidence="2 3">
    <name type="scientific">Leptospira borgpetersenii serovar Hardjo-bovis str. Sponselee</name>
    <dbReference type="NCBI Taxonomy" id="1303729"/>
    <lineage>
        <taxon>Bacteria</taxon>
        <taxon>Pseudomonadati</taxon>
        <taxon>Spirochaetota</taxon>
        <taxon>Spirochaetia</taxon>
        <taxon>Leptospirales</taxon>
        <taxon>Leptospiraceae</taxon>
        <taxon>Leptospira</taxon>
    </lineage>
</organism>
<name>M6BS71_LEPBO</name>
<comment type="caution">
    <text evidence="2">The sequence shown here is derived from an EMBL/GenBank/DDBJ whole genome shotgun (WGS) entry which is preliminary data.</text>
</comment>
<sequence length="77" mass="8609">MGNKLQKIGAIGTLLFPVWVLTGSILSFFFPEWFIWFAGIWITYGLGFTMLGMGITLLPQDFRNVFQTPIPIVLGVA</sequence>
<evidence type="ECO:0000256" key="1">
    <source>
        <dbReference type="SAM" id="Phobius"/>
    </source>
</evidence>
<protein>
    <submittedName>
        <fullName evidence="2">Uncharacterized protein</fullName>
    </submittedName>
</protein>